<comment type="caution">
    <text evidence="1">The sequence shown here is derived from an EMBL/GenBank/DDBJ whole genome shotgun (WGS) entry which is preliminary data.</text>
</comment>
<accession>A0ABV5BW16</accession>
<proteinExistence type="predicted"/>
<dbReference type="EMBL" id="JBHIRY010000002">
    <property type="protein sequence ID" value="MFB5759469.1"/>
    <property type="molecule type" value="Genomic_DNA"/>
</dbReference>
<gene>
    <name evidence="1" type="ORF">ACE5LO_03600</name>
</gene>
<dbReference type="Proteomes" id="UP001580430">
    <property type="component" value="Unassembled WGS sequence"/>
</dbReference>
<sequence>MINLVLESQAVTQSGEAWTTETISHLAARYDRILEVRRLEDAKQCSRVEQPVGVLRTLYLRCVQLST</sequence>
<evidence type="ECO:0000313" key="2">
    <source>
        <dbReference type="Proteomes" id="UP001580430"/>
    </source>
</evidence>
<protein>
    <submittedName>
        <fullName evidence="1">Uncharacterized protein</fullName>
    </submittedName>
</protein>
<reference evidence="1 2" key="1">
    <citation type="submission" date="2024-09" db="EMBL/GenBank/DDBJ databases">
        <title>Paenibacillus zeirhizospherea sp. nov., isolated from surface of the maize (Zea mays) roots in a horticulture field, Hungary.</title>
        <authorList>
            <person name="Marton D."/>
            <person name="Farkas M."/>
            <person name="Bedics A."/>
            <person name="Toth E."/>
            <person name="Tancsics A."/>
            <person name="Boka K."/>
            <person name="Marati G."/>
            <person name="Kriszt B."/>
            <person name="Cserhati M."/>
        </authorList>
    </citation>
    <scope>NUCLEOTIDE SEQUENCE [LARGE SCALE GENOMIC DNA]</scope>
    <source>
        <strain evidence="1 2">JCM 18446</strain>
    </source>
</reference>
<evidence type="ECO:0000313" key="1">
    <source>
        <dbReference type="EMBL" id="MFB5759469.1"/>
    </source>
</evidence>
<keyword evidence="2" id="KW-1185">Reference proteome</keyword>
<organism evidence="1 2">
    <name type="scientific">Paenibacillus medicaginis</name>
    <dbReference type="NCBI Taxonomy" id="1470560"/>
    <lineage>
        <taxon>Bacteria</taxon>
        <taxon>Bacillati</taxon>
        <taxon>Bacillota</taxon>
        <taxon>Bacilli</taxon>
        <taxon>Bacillales</taxon>
        <taxon>Paenibacillaceae</taxon>
        <taxon>Paenibacillus</taxon>
    </lineage>
</organism>
<dbReference type="RefSeq" id="WP_375518694.1">
    <property type="nucleotide sequence ID" value="NZ_JBHIRY010000002.1"/>
</dbReference>
<name>A0ABV5BW16_9BACL</name>